<organism evidence="7 8">
    <name type="scientific">Candidatus Portnoybacteria bacterium RIFCSPHIGHO2_12_FULL_38_9</name>
    <dbReference type="NCBI Taxonomy" id="1801997"/>
    <lineage>
        <taxon>Bacteria</taxon>
        <taxon>Candidatus Portnoyibacteriota</taxon>
    </lineage>
</organism>
<dbReference type="PANTHER" id="PTHR37422">
    <property type="entry name" value="TEICHURONIC ACID BIOSYNTHESIS PROTEIN TUAE"/>
    <property type="match status" value="1"/>
</dbReference>
<feature type="transmembrane region" description="Helical" evidence="5">
    <location>
        <begin position="155"/>
        <end position="182"/>
    </location>
</feature>
<feature type="transmembrane region" description="Helical" evidence="5">
    <location>
        <begin position="284"/>
        <end position="303"/>
    </location>
</feature>
<feature type="transmembrane region" description="Helical" evidence="5">
    <location>
        <begin position="239"/>
        <end position="255"/>
    </location>
</feature>
<evidence type="ECO:0000313" key="7">
    <source>
        <dbReference type="EMBL" id="OGZ36183.1"/>
    </source>
</evidence>
<dbReference type="PANTHER" id="PTHR37422:SF17">
    <property type="entry name" value="O-ANTIGEN LIGASE"/>
    <property type="match status" value="1"/>
</dbReference>
<comment type="caution">
    <text evidence="7">The sequence shown here is derived from an EMBL/GenBank/DDBJ whole genome shotgun (WGS) entry which is preliminary data.</text>
</comment>
<dbReference type="InterPro" id="IPR007016">
    <property type="entry name" value="O-antigen_ligase-rel_domated"/>
</dbReference>
<name>A0A1G2FDR7_9BACT</name>
<dbReference type="Pfam" id="PF04932">
    <property type="entry name" value="Wzy_C"/>
    <property type="match status" value="1"/>
</dbReference>
<dbReference type="Proteomes" id="UP000177061">
    <property type="component" value="Unassembled WGS sequence"/>
</dbReference>
<keyword evidence="4 5" id="KW-0472">Membrane</keyword>
<dbReference type="InterPro" id="IPR051533">
    <property type="entry name" value="WaaL-like"/>
</dbReference>
<feature type="transmembrane region" description="Helical" evidence="5">
    <location>
        <begin position="7"/>
        <end position="25"/>
    </location>
</feature>
<gene>
    <name evidence="7" type="ORF">A3J64_00255</name>
</gene>
<feature type="transmembrane region" description="Helical" evidence="5">
    <location>
        <begin position="368"/>
        <end position="388"/>
    </location>
</feature>
<dbReference type="EMBL" id="MHNB01000030">
    <property type="protein sequence ID" value="OGZ36183.1"/>
    <property type="molecule type" value="Genomic_DNA"/>
</dbReference>
<keyword evidence="2 5" id="KW-0812">Transmembrane</keyword>
<evidence type="ECO:0000259" key="6">
    <source>
        <dbReference type="Pfam" id="PF04932"/>
    </source>
</evidence>
<dbReference type="GO" id="GO:0016020">
    <property type="term" value="C:membrane"/>
    <property type="evidence" value="ECO:0007669"/>
    <property type="project" value="UniProtKB-SubCell"/>
</dbReference>
<dbReference type="STRING" id="1801997.A3J64_00255"/>
<feature type="transmembrane region" description="Helical" evidence="5">
    <location>
        <begin position="408"/>
        <end position="424"/>
    </location>
</feature>
<feature type="transmembrane region" description="Helical" evidence="5">
    <location>
        <begin position="61"/>
        <end position="85"/>
    </location>
</feature>
<protein>
    <recommendedName>
        <fullName evidence="6">O-antigen ligase-related domain-containing protein</fullName>
    </recommendedName>
</protein>
<evidence type="ECO:0000256" key="1">
    <source>
        <dbReference type="ARBA" id="ARBA00004141"/>
    </source>
</evidence>
<reference evidence="7 8" key="1">
    <citation type="journal article" date="2016" name="Nat. Commun.">
        <title>Thousands of microbial genomes shed light on interconnected biogeochemical processes in an aquifer system.</title>
        <authorList>
            <person name="Anantharaman K."/>
            <person name="Brown C.T."/>
            <person name="Hug L.A."/>
            <person name="Sharon I."/>
            <person name="Castelle C.J."/>
            <person name="Probst A.J."/>
            <person name="Thomas B.C."/>
            <person name="Singh A."/>
            <person name="Wilkins M.J."/>
            <person name="Karaoz U."/>
            <person name="Brodie E.L."/>
            <person name="Williams K.H."/>
            <person name="Hubbard S.S."/>
            <person name="Banfield J.F."/>
        </authorList>
    </citation>
    <scope>NUCLEOTIDE SEQUENCE [LARGE SCALE GENOMIC DNA]</scope>
</reference>
<keyword evidence="3 5" id="KW-1133">Transmembrane helix</keyword>
<feature type="domain" description="O-antigen ligase-related" evidence="6">
    <location>
        <begin position="246"/>
        <end position="385"/>
    </location>
</feature>
<sequence length="450" mass="52179">MRKLEKILFYLLIFSLPFETRLILYQWGSEFNEWTSAFLYLTDLLIIGLLFFWVWRVPAQGLLALSPTFLGASFLGASLLNFLGARLPKRRLPKRSGPGLALVAFLLVAFISLIQANNFWLGFYQWLKLLEFAFLFFYLRYNFKKLFSFKRTAQVFIASGLFQSIIAISQYVSQASLGLWWFRESLLSPDLVGVAKIVVNGTKMIRAYATFPHSNVLAAFLLAALFFLYWLWLKNKIHYSALTGIFGLLFFAFFLTFSRTIIFVFLSATLLYFGFFFKKSRKKIIFLFLLFSVLCSLFSVLAWPELSSRFSVFLTEPAVSLRAFYNETAFLLIKGNPFLGIGLGNFVWEIKQTLPLLASWLHQPVHNIYLLIIAETGLIGFILFLFFIFSILKEARNNEQRTTNNEQYYSLMFIILCSLFIAFFDHFFWTLQQGQLIFWILLGILASRSG</sequence>
<dbReference type="AlphaFoldDB" id="A0A1G2FDR7"/>
<feature type="transmembrane region" description="Helical" evidence="5">
    <location>
        <begin position="37"/>
        <end position="55"/>
    </location>
</feature>
<evidence type="ECO:0000256" key="5">
    <source>
        <dbReference type="SAM" id="Phobius"/>
    </source>
</evidence>
<feature type="transmembrane region" description="Helical" evidence="5">
    <location>
        <begin position="214"/>
        <end position="232"/>
    </location>
</feature>
<evidence type="ECO:0000313" key="8">
    <source>
        <dbReference type="Proteomes" id="UP000177061"/>
    </source>
</evidence>
<evidence type="ECO:0000256" key="3">
    <source>
        <dbReference type="ARBA" id="ARBA00022989"/>
    </source>
</evidence>
<accession>A0A1G2FDR7</accession>
<feature type="transmembrane region" description="Helical" evidence="5">
    <location>
        <begin position="97"/>
        <end position="117"/>
    </location>
</feature>
<comment type="subcellular location">
    <subcellularLocation>
        <location evidence="1">Membrane</location>
        <topology evidence="1">Multi-pass membrane protein</topology>
    </subcellularLocation>
</comment>
<evidence type="ECO:0000256" key="2">
    <source>
        <dbReference type="ARBA" id="ARBA00022692"/>
    </source>
</evidence>
<feature type="transmembrane region" description="Helical" evidence="5">
    <location>
        <begin position="261"/>
        <end position="277"/>
    </location>
</feature>
<evidence type="ECO:0000256" key="4">
    <source>
        <dbReference type="ARBA" id="ARBA00023136"/>
    </source>
</evidence>
<proteinExistence type="predicted"/>